<organism evidence="4 5">
    <name type="scientific">Ralstonia solanacearum</name>
    <name type="common">Pseudomonas solanacearum</name>
    <dbReference type="NCBI Taxonomy" id="305"/>
    <lineage>
        <taxon>Bacteria</taxon>
        <taxon>Pseudomonadati</taxon>
        <taxon>Pseudomonadota</taxon>
        <taxon>Betaproteobacteria</taxon>
        <taxon>Burkholderiales</taxon>
        <taxon>Burkholderiaceae</taxon>
        <taxon>Ralstonia</taxon>
        <taxon>Ralstonia solanacearum species complex</taxon>
    </lineage>
</organism>
<dbReference type="SUPFAM" id="SSF53474">
    <property type="entry name" value="alpha/beta-Hydrolases"/>
    <property type="match status" value="1"/>
</dbReference>
<evidence type="ECO:0000313" key="4">
    <source>
        <dbReference type="EMBL" id="AXV84191.1"/>
    </source>
</evidence>
<geneLocation type="plasmid" evidence="4 5">
    <name>unnamed</name>
</geneLocation>
<dbReference type="Proteomes" id="UP000261758">
    <property type="component" value="Plasmid unnamed"/>
</dbReference>
<feature type="signal peptide" evidence="3">
    <location>
        <begin position="1"/>
        <end position="36"/>
    </location>
</feature>
<dbReference type="PANTHER" id="PTHR43037:SF5">
    <property type="entry name" value="FERULOYL ESTERASE"/>
    <property type="match status" value="1"/>
</dbReference>
<dbReference type="Gene3D" id="3.40.50.1820">
    <property type="entry name" value="alpha/beta hydrolase"/>
    <property type="match status" value="2"/>
</dbReference>
<protein>
    <submittedName>
        <fullName evidence="4">Poly (3-hydroxybutyrate) depolymerase (Phaz)</fullName>
    </submittedName>
</protein>
<dbReference type="InterPro" id="IPR029058">
    <property type="entry name" value="AB_hydrolase_fold"/>
</dbReference>
<sequence length="378" mass="41454">MLVSFIMFFQRKKMNGRKLFTCAAAFFLLFNAAVQAQSSTSSAVKSPLADVNIQPDRVAVTGISSGAFMATQLQLAYPKIFPLAAMLAGGPYDCALVQRDMAKCLYPSFITDKDLSAAVNRAKKKSYYRLLGDFSHLDHGIVYVLYGTADKVVGTQIAGSITKFYQRLKSLSNGRLDGLQISEDGSRDFGHTFPTYLTPLPIANPHEDDDCVESIPPYLGHCGFDAAKNILQHLYPQVTTGTEPTNTSGALIQLSADSFGATAATFAGKWVYVYKPAACSNGTPCGLLVVLHGCNQNDEAIGQTFVQNVGFNRWAEDYRLIVVYPQTKTVKENFGGCWDWWGYTGHHFDTRNAPQISWLARIARALSSQPHTDQAANR</sequence>
<gene>
    <name evidence="4" type="ORF">CJO77_21985</name>
</gene>
<proteinExistence type="predicted"/>
<dbReference type="AlphaFoldDB" id="A0AAD0SAS0"/>
<dbReference type="Pfam" id="PF10503">
    <property type="entry name" value="Esterase_PHB"/>
    <property type="match status" value="1"/>
</dbReference>
<keyword evidence="4" id="KW-0614">Plasmid</keyword>
<evidence type="ECO:0000256" key="1">
    <source>
        <dbReference type="ARBA" id="ARBA00022729"/>
    </source>
</evidence>
<name>A0AAD0SAS0_RALSL</name>
<keyword evidence="1 3" id="KW-0732">Signal</keyword>
<feature type="chain" id="PRO_5041990226" evidence="3">
    <location>
        <begin position="37"/>
        <end position="378"/>
    </location>
</feature>
<reference evidence="4 5" key="1">
    <citation type="submission" date="2017-08" db="EMBL/GenBank/DDBJ databases">
        <title>Genome sequences of Ralstonia solanacearum Species Complex (RSSC) isolated from Potato bacterial wilts in Korea.</title>
        <authorList>
            <person name="Cho H."/>
            <person name="Song E.-S."/>
            <person name="Lee Y.K."/>
            <person name="Lee S."/>
            <person name="Lee S.-W."/>
            <person name="Jo A."/>
            <person name="Kim J.-G."/>
            <person name="Hwang I."/>
        </authorList>
    </citation>
    <scope>NUCLEOTIDE SEQUENCE [LARGE SCALE GENOMIC DNA]</scope>
    <source>
        <strain evidence="4 5">T98</strain>
        <plasmid evidence="4 5">unnamed</plasmid>
    </source>
</reference>
<dbReference type="EMBL" id="CP022760">
    <property type="protein sequence ID" value="AXV84191.1"/>
    <property type="molecule type" value="Genomic_DNA"/>
</dbReference>
<dbReference type="GO" id="GO:0005576">
    <property type="term" value="C:extracellular region"/>
    <property type="evidence" value="ECO:0007669"/>
    <property type="project" value="InterPro"/>
</dbReference>
<dbReference type="InterPro" id="IPR010126">
    <property type="entry name" value="Esterase_phb"/>
</dbReference>
<evidence type="ECO:0000313" key="5">
    <source>
        <dbReference type="Proteomes" id="UP000261758"/>
    </source>
</evidence>
<accession>A0AAD0SAS0</accession>
<evidence type="ECO:0000256" key="2">
    <source>
        <dbReference type="ARBA" id="ARBA00022801"/>
    </source>
</evidence>
<dbReference type="InterPro" id="IPR050955">
    <property type="entry name" value="Plant_Biomass_Hydrol_Est"/>
</dbReference>
<dbReference type="RefSeq" id="WP_013210198.1">
    <property type="nucleotide sequence ID" value="NZ_CP022760.1"/>
</dbReference>
<keyword evidence="2" id="KW-0378">Hydrolase</keyword>
<dbReference type="GO" id="GO:0016787">
    <property type="term" value="F:hydrolase activity"/>
    <property type="evidence" value="ECO:0007669"/>
    <property type="project" value="UniProtKB-KW"/>
</dbReference>
<dbReference type="PANTHER" id="PTHR43037">
    <property type="entry name" value="UNNAMED PRODUCT-RELATED"/>
    <property type="match status" value="1"/>
</dbReference>
<evidence type="ECO:0000256" key="3">
    <source>
        <dbReference type="SAM" id="SignalP"/>
    </source>
</evidence>